<dbReference type="Proteomes" id="UP000640509">
    <property type="component" value="Unassembled WGS sequence"/>
</dbReference>
<evidence type="ECO:0000256" key="3">
    <source>
        <dbReference type="ARBA" id="ARBA00023163"/>
    </source>
</evidence>
<dbReference type="InterPro" id="IPR009057">
    <property type="entry name" value="Homeodomain-like_sf"/>
</dbReference>
<keyword evidence="3" id="KW-0804">Transcription</keyword>
<dbReference type="Pfam" id="PF12833">
    <property type="entry name" value="HTH_18"/>
    <property type="match status" value="1"/>
</dbReference>
<dbReference type="PANTHER" id="PTHR46796">
    <property type="entry name" value="HTH-TYPE TRANSCRIPTIONAL ACTIVATOR RHAS-RELATED"/>
    <property type="match status" value="1"/>
</dbReference>
<comment type="caution">
    <text evidence="5">The sequence shown here is derived from an EMBL/GenBank/DDBJ whole genome shotgun (WGS) entry which is preliminary data.</text>
</comment>
<dbReference type="SMART" id="SM00342">
    <property type="entry name" value="HTH_ARAC"/>
    <property type="match status" value="1"/>
</dbReference>
<evidence type="ECO:0000313" key="5">
    <source>
        <dbReference type="EMBL" id="GGF77128.1"/>
    </source>
</evidence>
<dbReference type="InterPro" id="IPR050204">
    <property type="entry name" value="AraC_XylS_family_regulators"/>
</dbReference>
<evidence type="ECO:0000313" key="6">
    <source>
        <dbReference type="Proteomes" id="UP000640509"/>
    </source>
</evidence>
<accession>A0ABQ1VKZ7</accession>
<sequence length="327" mass="35461">MQQRQFWRRSDSLDEFEAAMSGLLRPCRVQGRARTRYRTEILHGKLDCVGLTSVSLGGPAQVRVSGEKGISLLQIPLRGGFAATDGRGATHHFVRGDAAHVVAPDSSVLLDFQPGTRMLIVDLRQQQLEAMGGAALFTRIARDRPSVALSSVTAARMLRLLDYLLAEIEMQQTEGQAGQRAEAAMEQALITVIGTALDAECAGLSLPGADPCPDILRRAERFMAAHLDMDLTPALIAEAAGTSTRSLYRAFRSHRATTPLLALKALRLDRARAEIEAGRIGGDGLTGLAMRCGFGHMGQFSSDYRQRFGILPSQAAKAHGRRCLLQE</sequence>
<dbReference type="InterPro" id="IPR018062">
    <property type="entry name" value="HTH_AraC-typ_CS"/>
</dbReference>
<dbReference type="PROSITE" id="PS01124">
    <property type="entry name" value="HTH_ARAC_FAMILY_2"/>
    <property type="match status" value="1"/>
</dbReference>
<dbReference type="InterPro" id="IPR018060">
    <property type="entry name" value="HTH_AraC"/>
</dbReference>
<dbReference type="EMBL" id="BMIV01000016">
    <property type="protein sequence ID" value="GGF77128.1"/>
    <property type="molecule type" value="Genomic_DNA"/>
</dbReference>
<name>A0ABQ1VKZ7_9RHOB</name>
<keyword evidence="6" id="KW-1185">Reference proteome</keyword>
<evidence type="ECO:0000256" key="1">
    <source>
        <dbReference type="ARBA" id="ARBA00023015"/>
    </source>
</evidence>
<proteinExistence type="predicted"/>
<dbReference type="InterPro" id="IPR035418">
    <property type="entry name" value="AraC-bd_2"/>
</dbReference>
<dbReference type="SUPFAM" id="SSF46689">
    <property type="entry name" value="Homeodomain-like"/>
    <property type="match status" value="1"/>
</dbReference>
<reference evidence="6" key="1">
    <citation type="journal article" date="2019" name="Int. J. Syst. Evol. Microbiol.">
        <title>The Global Catalogue of Microorganisms (GCM) 10K type strain sequencing project: providing services to taxonomists for standard genome sequencing and annotation.</title>
        <authorList>
            <consortium name="The Broad Institute Genomics Platform"/>
            <consortium name="The Broad Institute Genome Sequencing Center for Infectious Disease"/>
            <person name="Wu L."/>
            <person name="Ma J."/>
        </authorList>
    </citation>
    <scope>NUCLEOTIDE SEQUENCE [LARGE SCALE GENOMIC DNA]</scope>
    <source>
        <strain evidence="6">CGMCC 1.15419</strain>
    </source>
</reference>
<organism evidence="5 6">
    <name type="scientific">Paracoccus acridae</name>
    <dbReference type="NCBI Taxonomy" id="1795310"/>
    <lineage>
        <taxon>Bacteria</taxon>
        <taxon>Pseudomonadati</taxon>
        <taxon>Pseudomonadota</taxon>
        <taxon>Alphaproteobacteria</taxon>
        <taxon>Rhodobacterales</taxon>
        <taxon>Paracoccaceae</taxon>
        <taxon>Paracoccus</taxon>
    </lineage>
</organism>
<feature type="domain" description="HTH araC/xylS-type" evidence="4">
    <location>
        <begin position="217"/>
        <end position="318"/>
    </location>
</feature>
<gene>
    <name evidence="5" type="ORF">GCM10011402_32250</name>
</gene>
<dbReference type="PROSITE" id="PS00041">
    <property type="entry name" value="HTH_ARAC_FAMILY_1"/>
    <property type="match status" value="1"/>
</dbReference>
<dbReference type="Gene3D" id="1.10.10.60">
    <property type="entry name" value="Homeodomain-like"/>
    <property type="match status" value="1"/>
</dbReference>
<dbReference type="PANTHER" id="PTHR46796:SF6">
    <property type="entry name" value="ARAC SUBFAMILY"/>
    <property type="match status" value="1"/>
</dbReference>
<protein>
    <submittedName>
        <fullName evidence="5">AraC family transcriptional regulator</fullName>
    </submittedName>
</protein>
<evidence type="ECO:0000256" key="2">
    <source>
        <dbReference type="ARBA" id="ARBA00023125"/>
    </source>
</evidence>
<dbReference type="Pfam" id="PF14525">
    <property type="entry name" value="AraC_binding_2"/>
    <property type="match status" value="1"/>
</dbReference>
<evidence type="ECO:0000259" key="4">
    <source>
        <dbReference type="PROSITE" id="PS01124"/>
    </source>
</evidence>
<keyword evidence="2" id="KW-0238">DNA-binding</keyword>
<keyword evidence="1" id="KW-0805">Transcription regulation</keyword>
<dbReference type="RefSeq" id="WP_188716427.1">
    <property type="nucleotide sequence ID" value="NZ_BMIV01000016.1"/>
</dbReference>